<dbReference type="EMBL" id="AP022870">
    <property type="protein sequence ID" value="BCB81768.1"/>
    <property type="molecule type" value="Genomic_DNA"/>
</dbReference>
<evidence type="ECO:0000313" key="3">
    <source>
        <dbReference type="Proteomes" id="UP000502508"/>
    </source>
</evidence>
<proteinExistence type="predicted"/>
<reference evidence="2 3" key="2">
    <citation type="submission" date="2020-03" db="EMBL/GenBank/DDBJ databases">
        <authorList>
            <person name="Ichikawa N."/>
            <person name="Kimura A."/>
            <person name="Kitahashi Y."/>
            <person name="Uohara A."/>
        </authorList>
    </citation>
    <scope>NUCLEOTIDE SEQUENCE [LARGE SCALE GENOMIC DNA]</scope>
    <source>
        <strain evidence="2 3">NBRC 107702</strain>
    </source>
</reference>
<sequence length="121" mass="12551">MNETLGAVVTVAALAVGLLCLVAAIRNRPPDLSQFVGAALVEVAALVLTVVAVVAMIGGDRPTEVGTFVGYLFTFLALPPVGIALARLEPTRWGSVILTVAMLVMPVLVARLNQIWEATGA</sequence>
<keyword evidence="1" id="KW-0812">Transmembrane</keyword>
<evidence type="ECO:0000313" key="2">
    <source>
        <dbReference type="EMBL" id="BCB81768.1"/>
    </source>
</evidence>
<protein>
    <submittedName>
        <fullName evidence="2">Uncharacterized protein</fullName>
    </submittedName>
</protein>
<dbReference type="Proteomes" id="UP000502508">
    <property type="component" value="Chromosome"/>
</dbReference>
<keyword evidence="1" id="KW-0472">Membrane</keyword>
<feature type="transmembrane region" description="Helical" evidence="1">
    <location>
        <begin position="65"/>
        <end position="86"/>
    </location>
</feature>
<organism evidence="2 3">
    <name type="scientific">Phytohabitans flavus</name>
    <dbReference type="NCBI Taxonomy" id="1076124"/>
    <lineage>
        <taxon>Bacteria</taxon>
        <taxon>Bacillati</taxon>
        <taxon>Actinomycetota</taxon>
        <taxon>Actinomycetes</taxon>
        <taxon>Micromonosporales</taxon>
        <taxon>Micromonosporaceae</taxon>
    </lineage>
</organism>
<dbReference type="RefSeq" id="WP_173041518.1">
    <property type="nucleotide sequence ID" value="NZ_AP022870.1"/>
</dbReference>
<dbReference type="KEGG" id="pfla:Pflav_081780"/>
<dbReference type="AlphaFoldDB" id="A0A6F8Y711"/>
<feature type="transmembrane region" description="Helical" evidence="1">
    <location>
        <begin position="93"/>
        <end position="112"/>
    </location>
</feature>
<evidence type="ECO:0000256" key="1">
    <source>
        <dbReference type="SAM" id="Phobius"/>
    </source>
</evidence>
<gene>
    <name evidence="2" type="ORF">Pflav_081780</name>
</gene>
<keyword evidence="3" id="KW-1185">Reference proteome</keyword>
<name>A0A6F8Y711_9ACTN</name>
<keyword evidence="1" id="KW-1133">Transmembrane helix</keyword>
<feature type="transmembrane region" description="Helical" evidence="1">
    <location>
        <begin position="37"/>
        <end position="59"/>
    </location>
</feature>
<reference evidence="2 3" key="1">
    <citation type="submission" date="2020-03" db="EMBL/GenBank/DDBJ databases">
        <title>Whole genome shotgun sequence of Phytohabitans flavus NBRC 107702.</title>
        <authorList>
            <person name="Komaki H."/>
            <person name="Tamura T."/>
        </authorList>
    </citation>
    <scope>NUCLEOTIDE SEQUENCE [LARGE SCALE GENOMIC DNA]</scope>
    <source>
        <strain evidence="2 3">NBRC 107702</strain>
    </source>
</reference>
<feature type="transmembrane region" description="Helical" evidence="1">
    <location>
        <begin position="6"/>
        <end position="25"/>
    </location>
</feature>
<accession>A0A6F8Y711</accession>